<dbReference type="EMBL" id="AKHW03001628">
    <property type="protein sequence ID" value="KYO41562.1"/>
    <property type="molecule type" value="Genomic_DNA"/>
</dbReference>
<evidence type="ECO:0000313" key="1">
    <source>
        <dbReference type="EMBL" id="KYO41562.1"/>
    </source>
</evidence>
<comment type="caution">
    <text evidence="1">The sequence shown here is derived from an EMBL/GenBank/DDBJ whole genome shotgun (WGS) entry which is preliminary data.</text>
</comment>
<dbReference type="AlphaFoldDB" id="A0A151NXE4"/>
<accession>A0A151NXE4</accession>
<keyword evidence="2" id="KW-1185">Reference proteome</keyword>
<sequence>MQLQSYSCSSQLCQSQFLWPIACSTFCPATLPTSKQYTGYRRLTAIELQGVPWIRNENQIYMCRACISILGITTKQLPLLFGCFIPSGPERWHAAAAVLKLKIFFPYFFKPFEK</sequence>
<protein>
    <submittedName>
        <fullName evidence="1">Uncharacterized protein</fullName>
    </submittedName>
</protein>
<reference evidence="1 2" key="1">
    <citation type="journal article" date="2012" name="Genome Biol.">
        <title>Sequencing three crocodilian genomes to illuminate the evolution of archosaurs and amniotes.</title>
        <authorList>
            <person name="St John J.A."/>
            <person name="Braun E.L."/>
            <person name="Isberg S.R."/>
            <person name="Miles L.G."/>
            <person name="Chong A.Y."/>
            <person name="Gongora J."/>
            <person name="Dalzell P."/>
            <person name="Moran C."/>
            <person name="Bed'hom B."/>
            <person name="Abzhanov A."/>
            <person name="Burgess S.C."/>
            <person name="Cooksey A.M."/>
            <person name="Castoe T.A."/>
            <person name="Crawford N.G."/>
            <person name="Densmore L.D."/>
            <person name="Drew J.C."/>
            <person name="Edwards S.V."/>
            <person name="Faircloth B.C."/>
            <person name="Fujita M.K."/>
            <person name="Greenwold M.J."/>
            <person name="Hoffmann F.G."/>
            <person name="Howard J.M."/>
            <person name="Iguchi T."/>
            <person name="Janes D.E."/>
            <person name="Khan S.Y."/>
            <person name="Kohno S."/>
            <person name="de Koning A.J."/>
            <person name="Lance S.L."/>
            <person name="McCarthy F.M."/>
            <person name="McCormack J.E."/>
            <person name="Merchant M.E."/>
            <person name="Peterson D.G."/>
            <person name="Pollock D.D."/>
            <person name="Pourmand N."/>
            <person name="Raney B.J."/>
            <person name="Roessler K.A."/>
            <person name="Sanford J.R."/>
            <person name="Sawyer R.H."/>
            <person name="Schmidt C.J."/>
            <person name="Triplett E.W."/>
            <person name="Tuberville T.D."/>
            <person name="Venegas-Anaya M."/>
            <person name="Howard J.T."/>
            <person name="Jarvis E.D."/>
            <person name="Guillette L.J.Jr."/>
            <person name="Glenn T.C."/>
            <person name="Green R.E."/>
            <person name="Ray D.A."/>
        </authorList>
    </citation>
    <scope>NUCLEOTIDE SEQUENCE [LARGE SCALE GENOMIC DNA]</scope>
    <source>
        <strain evidence="1">KSC_2009_1</strain>
    </source>
</reference>
<gene>
    <name evidence="1" type="ORF">Y1Q_0006333</name>
</gene>
<organism evidence="1 2">
    <name type="scientific">Alligator mississippiensis</name>
    <name type="common">American alligator</name>
    <dbReference type="NCBI Taxonomy" id="8496"/>
    <lineage>
        <taxon>Eukaryota</taxon>
        <taxon>Metazoa</taxon>
        <taxon>Chordata</taxon>
        <taxon>Craniata</taxon>
        <taxon>Vertebrata</taxon>
        <taxon>Euteleostomi</taxon>
        <taxon>Archelosauria</taxon>
        <taxon>Archosauria</taxon>
        <taxon>Crocodylia</taxon>
        <taxon>Alligatoridae</taxon>
        <taxon>Alligatorinae</taxon>
        <taxon>Alligator</taxon>
    </lineage>
</organism>
<dbReference type="Proteomes" id="UP000050525">
    <property type="component" value="Unassembled WGS sequence"/>
</dbReference>
<name>A0A151NXE4_ALLMI</name>
<proteinExistence type="predicted"/>
<evidence type="ECO:0000313" key="2">
    <source>
        <dbReference type="Proteomes" id="UP000050525"/>
    </source>
</evidence>